<dbReference type="AlphaFoldDB" id="A0A2P2N8R9"/>
<reference evidence="1" key="1">
    <citation type="submission" date="2018-02" db="EMBL/GenBank/DDBJ databases">
        <title>Rhizophora mucronata_Transcriptome.</title>
        <authorList>
            <person name="Meera S.P."/>
            <person name="Sreeshan A."/>
            <person name="Augustine A."/>
        </authorList>
    </citation>
    <scope>NUCLEOTIDE SEQUENCE</scope>
    <source>
        <tissue evidence="1">Leaf</tissue>
    </source>
</reference>
<sequence length="39" mass="4940">MFEAQCTWLRQNWHNDQKTEYKQLRQSLQTNLIIYILFH</sequence>
<proteinExistence type="predicted"/>
<protein>
    <submittedName>
        <fullName evidence="1">Uncharacterized protein</fullName>
    </submittedName>
</protein>
<name>A0A2P2N8R9_RHIMU</name>
<organism evidence="1">
    <name type="scientific">Rhizophora mucronata</name>
    <name type="common">Asiatic mangrove</name>
    <dbReference type="NCBI Taxonomy" id="61149"/>
    <lineage>
        <taxon>Eukaryota</taxon>
        <taxon>Viridiplantae</taxon>
        <taxon>Streptophyta</taxon>
        <taxon>Embryophyta</taxon>
        <taxon>Tracheophyta</taxon>
        <taxon>Spermatophyta</taxon>
        <taxon>Magnoliopsida</taxon>
        <taxon>eudicotyledons</taxon>
        <taxon>Gunneridae</taxon>
        <taxon>Pentapetalae</taxon>
        <taxon>rosids</taxon>
        <taxon>fabids</taxon>
        <taxon>Malpighiales</taxon>
        <taxon>Rhizophoraceae</taxon>
        <taxon>Rhizophora</taxon>
    </lineage>
</organism>
<dbReference type="EMBL" id="GGEC01058371">
    <property type="protein sequence ID" value="MBX38855.1"/>
    <property type="molecule type" value="Transcribed_RNA"/>
</dbReference>
<accession>A0A2P2N8R9</accession>
<evidence type="ECO:0000313" key="1">
    <source>
        <dbReference type="EMBL" id="MBX38855.1"/>
    </source>
</evidence>